<accession>A0A9Q1FZA8</accession>
<evidence type="ECO:0000313" key="1">
    <source>
        <dbReference type="EMBL" id="KAJ8370460.1"/>
    </source>
</evidence>
<name>A0A9Q1FZA8_SYNKA</name>
<reference evidence="1" key="1">
    <citation type="journal article" date="2023" name="Science">
        <title>Genome structures resolve the early diversification of teleost fishes.</title>
        <authorList>
            <person name="Parey E."/>
            <person name="Louis A."/>
            <person name="Montfort J."/>
            <person name="Bouchez O."/>
            <person name="Roques C."/>
            <person name="Iampietro C."/>
            <person name="Lluch J."/>
            <person name="Castinel A."/>
            <person name="Donnadieu C."/>
            <person name="Desvignes T."/>
            <person name="Floi Bucao C."/>
            <person name="Jouanno E."/>
            <person name="Wen M."/>
            <person name="Mejri S."/>
            <person name="Dirks R."/>
            <person name="Jansen H."/>
            <person name="Henkel C."/>
            <person name="Chen W.J."/>
            <person name="Zahm M."/>
            <person name="Cabau C."/>
            <person name="Klopp C."/>
            <person name="Thompson A.W."/>
            <person name="Robinson-Rechavi M."/>
            <person name="Braasch I."/>
            <person name="Lecointre G."/>
            <person name="Bobe J."/>
            <person name="Postlethwait J.H."/>
            <person name="Berthelot C."/>
            <person name="Roest Crollius H."/>
            <person name="Guiguen Y."/>
        </authorList>
    </citation>
    <scope>NUCLEOTIDE SEQUENCE</scope>
    <source>
        <strain evidence="1">WJC10195</strain>
    </source>
</reference>
<comment type="caution">
    <text evidence="1">The sequence shown here is derived from an EMBL/GenBank/DDBJ whole genome shotgun (WGS) entry which is preliminary data.</text>
</comment>
<organism evidence="1 2">
    <name type="scientific">Synaphobranchus kaupii</name>
    <name type="common">Kaup's arrowtooth eel</name>
    <dbReference type="NCBI Taxonomy" id="118154"/>
    <lineage>
        <taxon>Eukaryota</taxon>
        <taxon>Metazoa</taxon>
        <taxon>Chordata</taxon>
        <taxon>Craniata</taxon>
        <taxon>Vertebrata</taxon>
        <taxon>Euteleostomi</taxon>
        <taxon>Actinopterygii</taxon>
        <taxon>Neopterygii</taxon>
        <taxon>Teleostei</taxon>
        <taxon>Anguilliformes</taxon>
        <taxon>Synaphobranchidae</taxon>
        <taxon>Synaphobranchus</taxon>
    </lineage>
</organism>
<dbReference type="AlphaFoldDB" id="A0A9Q1FZA8"/>
<dbReference type="EMBL" id="JAINUF010000003">
    <property type="protein sequence ID" value="KAJ8370460.1"/>
    <property type="molecule type" value="Genomic_DNA"/>
</dbReference>
<sequence>MKFLKPQHLISSENGEAGAAVMPRIPRLALEVRTGAVRLGSAGFSAIPLGCYGTAILNKEPLARGNSEEAWPGNGRAAGVTGGPGRPGQMLGRLQPHPFGWYSLCYRLVTSTHLPADRAVRSPCDSAAMEAGSLLLPNWLDLSANKGFQRASDLEKLPAPVAVTGTQNTLPNRRKERRTNVGNKTRMI</sequence>
<dbReference type="Proteomes" id="UP001152622">
    <property type="component" value="Chromosome 3"/>
</dbReference>
<protein>
    <submittedName>
        <fullName evidence="1">Uncharacterized protein</fullName>
    </submittedName>
</protein>
<evidence type="ECO:0000313" key="2">
    <source>
        <dbReference type="Proteomes" id="UP001152622"/>
    </source>
</evidence>
<keyword evidence="2" id="KW-1185">Reference proteome</keyword>
<proteinExistence type="predicted"/>
<gene>
    <name evidence="1" type="ORF">SKAU_G00104880</name>
</gene>